<dbReference type="InterPro" id="IPR005358">
    <property type="entry name" value="Puta_zinc/iron-chelating_dom"/>
</dbReference>
<dbReference type="AlphaFoldDB" id="X1GA85"/>
<dbReference type="EMBL" id="BARU01009547">
    <property type="protein sequence ID" value="GAH38464.1"/>
    <property type="molecule type" value="Genomic_DNA"/>
</dbReference>
<reference evidence="1" key="1">
    <citation type="journal article" date="2014" name="Front. Microbiol.">
        <title>High frequency of phylogenetically diverse reductive dehalogenase-homologous genes in deep subseafloor sedimentary metagenomes.</title>
        <authorList>
            <person name="Kawai M."/>
            <person name="Futagami T."/>
            <person name="Toyoda A."/>
            <person name="Takaki Y."/>
            <person name="Nishi S."/>
            <person name="Hori S."/>
            <person name="Arai W."/>
            <person name="Tsubouchi T."/>
            <person name="Morono Y."/>
            <person name="Uchiyama I."/>
            <person name="Ito T."/>
            <person name="Fujiyama A."/>
            <person name="Inagaki F."/>
            <person name="Takami H."/>
        </authorList>
    </citation>
    <scope>NUCLEOTIDE SEQUENCE</scope>
    <source>
        <strain evidence="1">Expedition CK06-06</strain>
    </source>
</reference>
<dbReference type="Pfam" id="PF03692">
    <property type="entry name" value="CxxCxxCC"/>
    <property type="match status" value="1"/>
</dbReference>
<sequence length="113" mass="13449">LSFEDIELIKKNSIDNIGEGDFVFKNENEQFQLKNIDGHCVFLNYSAKKCNIYEFRPQGCRFYPLIYDINKKKCLLDDDCPKKDQFYNTKQSLKITCSNLKRFLEQQFTLKID</sequence>
<name>X1GA85_9ZZZZ</name>
<dbReference type="PANTHER" id="PTHR35866">
    <property type="entry name" value="PUTATIVE-RELATED"/>
    <property type="match status" value="1"/>
</dbReference>
<gene>
    <name evidence="1" type="ORF">S03H2_18401</name>
</gene>
<feature type="non-terminal residue" evidence="1">
    <location>
        <position position="1"/>
    </location>
</feature>
<dbReference type="PANTHER" id="PTHR35866:SF2">
    <property type="entry name" value="YKGJ FAMILY CYSTEINE CLUSTER PROTEIN"/>
    <property type="match status" value="1"/>
</dbReference>
<proteinExistence type="predicted"/>
<comment type="caution">
    <text evidence="1">The sequence shown here is derived from an EMBL/GenBank/DDBJ whole genome shotgun (WGS) entry which is preliminary data.</text>
</comment>
<organism evidence="1">
    <name type="scientific">marine sediment metagenome</name>
    <dbReference type="NCBI Taxonomy" id="412755"/>
    <lineage>
        <taxon>unclassified sequences</taxon>
        <taxon>metagenomes</taxon>
        <taxon>ecological metagenomes</taxon>
    </lineage>
</organism>
<evidence type="ECO:0008006" key="2">
    <source>
        <dbReference type="Google" id="ProtNLM"/>
    </source>
</evidence>
<accession>X1GA85</accession>
<protein>
    <recommendedName>
        <fullName evidence="2">YkgJ family cysteine cluster protein</fullName>
    </recommendedName>
</protein>
<evidence type="ECO:0000313" key="1">
    <source>
        <dbReference type="EMBL" id="GAH38464.1"/>
    </source>
</evidence>